<dbReference type="FunCoup" id="A0A067R0X4">
    <property type="interactions" value="1808"/>
</dbReference>
<dbReference type="eggNOG" id="KOG0011">
    <property type="taxonomic scope" value="Eukaryota"/>
</dbReference>
<evidence type="ECO:0000256" key="4">
    <source>
        <dbReference type="ARBA" id="ARBA00023242"/>
    </source>
</evidence>
<dbReference type="InterPro" id="IPR036353">
    <property type="entry name" value="XPC-bd_sf"/>
</dbReference>
<dbReference type="Proteomes" id="UP000027135">
    <property type="component" value="Unassembled WGS sequence"/>
</dbReference>
<dbReference type="SMART" id="SM00165">
    <property type="entry name" value="UBA"/>
    <property type="match status" value="2"/>
</dbReference>
<dbReference type="PANTHER" id="PTHR10621:SF0">
    <property type="entry name" value="UV EXCISION REPAIR PROTEIN RAD23"/>
    <property type="match status" value="1"/>
</dbReference>
<organism evidence="9 10">
    <name type="scientific">Zootermopsis nevadensis</name>
    <name type="common">Dampwood termite</name>
    <dbReference type="NCBI Taxonomy" id="136037"/>
    <lineage>
        <taxon>Eukaryota</taxon>
        <taxon>Metazoa</taxon>
        <taxon>Ecdysozoa</taxon>
        <taxon>Arthropoda</taxon>
        <taxon>Hexapoda</taxon>
        <taxon>Insecta</taxon>
        <taxon>Pterygota</taxon>
        <taxon>Neoptera</taxon>
        <taxon>Polyneoptera</taxon>
        <taxon>Dictyoptera</taxon>
        <taxon>Blattodea</taxon>
        <taxon>Blattoidea</taxon>
        <taxon>Termitoidae</taxon>
        <taxon>Termopsidae</taxon>
        <taxon>Zootermopsis</taxon>
    </lineage>
</organism>
<evidence type="ECO:0000313" key="10">
    <source>
        <dbReference type="Proteomes" id="UP000027135"/>
    </source>
</evidence>
<dbReference type="SUPFAM" id="SSF101238">
    <property type="entry name" value="XPC-binding domain"/>
    <property type="match status" value="1"/>
</dbReference>
<dbReference type="NCBIfam" id="TIGR00601">
    <property type="entry name" value="rad23"/>
    <property type="match status" value="1"/>
</dbReference>
<keyword evidence="3 5" id="KW-0234">DNA repair</keyword>
<evidence type="ECO:0000313" key="9">
    <source>
        <dbReference type="EMBL" id="KDR15532.1"/>
    </source>
</evidence>
<keyword evidence="10" id="KW-1185">Reference proteome</keyword>
<dbReference type="InterPro" id="IPR004806">
    <property type="entry name" value="Rad23"/>
</dbReference>
<feature type="region of interest" description="Disordered" evidence="6">
    <location>
        <begin position="79"/>
        <end position="129"/>
    </location>
</feature>
<evidence type="ECO:0000256" key="2">
    <source>
        <dbReference type="ARBA" id="ARBA00022763"/>
    </source>
</evidence>
<comment type="similarity">
    <text evidence="5">Belongs to the RAD23 family.</text>
</comment>
<dbReference type="SUPFAM" id="SSF54236">
    <property type="entry name" value="Ubiquitin-like"/>
    <property type="match status" value="1"/>
</dbReference>
<dbReference type="CDD" id="cd14378">
    <property type="entry name" value="UBA1_Rhp23p_like"/>
    <property type="match status" value="1"/>
</dbReference>
<keyword evidence="5" id="KW-0963">Cytoplasm</keyword>
<dbReference type="CDD" id="cd14427">
    <property type="entry name" value="UBA2_HR23A"/>
    <property type="match status" value="1"/>
</dbReference>
<dbReference type="InterPro" id="IPR009060">
    <property type="entry name" value="UBA-like_sf"/>
</dbReference>
<dbReference type="SUPFAM" id="SSF46934">
    <property type="entry name" value="UBA-like"/>
    <property type="match status" value="2"/>
</dbReference>
<dbReference type="FunFam" id="1.10.8.10:FF:000003">
    <property type="entry name" value="UV excision repair protein RAD23 homolog"/>
    <property type="match status" value="1"/>
</dbReference>
<keyword evidence="1" id="KW-0677">Repeat</keyword>
<dbReference type="STRING" id="136037.A0A067R0X4"/>
<dbReference type="SMART" id="SM00213">
    <property type="entry name" value="UBQ"/>
    <property type="match status" value="1"/>
</dbReference>
<evidence type="ECO:0000256" key="6">
    <source>
        <dbReference type="SAM" id="MobiDB-lite"/>
    </source>
</evidence>
<feature type="compositionally biased region" description="Low complexity" evidence="6">
    <location>
        <begin position="191"/>
        <end position="202"/>
    </location>
</feature>
<dbReference type="Gene3D" id="1.10.8.10">
    <property type="entry name" value="DNA helicase RuvA subunit, C-terminal domain"/>
    <property type="match status" value="2"/>
</dbReference>
<dbReference type="GO" id="GO:0043130">
    <property type="term" value="F:ubiquitin binding"/>
    <property type="evidence" value="ECO:0007669"/>
    <property type="project" value="UniProtKB-UniRule"/>
</dbReference>
<dbReference type="InterPro" id="IPR015940">
    <property type="entry name" value="UBA"/>
</dbReference>
<dbReference type="PRINTS" id="PR01839">
    <property type="entry name" value="RAD23PROTEIN"/>
</dbReference>
<dbReference type="AlphaFoldDB" id="A0A067R0X4"/>
<dbReference type="GO" id="GO:0003684">
    <property type="term" value="F:damaged DNA binding"/>
    <property type="evidence" value="ECO:0007669"/>
    <property type="project" value="UniProtKB-UniRule"/>
</dbReference>
<dbReference type="GO" id="GO:0043161">
    <property type="term" value="P:proteasome-mediated ubiquitin-dependent protein catabolic process"/>
    <property type="evidence" value="ECO:0007669"/>
    <property type="project" value="UniProtKB-UniRule"/>
</dbReference>
<dbReference type="EMBL" id="KK852822">
    <property type="protein sequence ID" value="KDR15532.1"/>
    <property type="molecule type" value="Genomic_DNA"/>
</dbReference>
<dbReference type="OrthoDB" id="419317at2759"/>
<feature type="domain" description="UBA" evidence="7">
    <location>
        <begin position="144"/>
        <end position="184"/>
    </location>
</feature>
<feature type="domain" description="Ubiquitin-like" evidence="8">
    <location>
        <begin position="1"/>
        <end position="78"/>
    </location>
</feature>
<dbReference type="FunFam" id="1.10.8.10:FF:000002">
    <property type="entry name" value="UV excision repair protein RAD23 homolog"/>
    <property type="match status" value="1"/>
</dbReference>
<dbReference type="SMART" id="SM00727">
    <property type="entry name" value="STI1"/>
    <property type="match status" value="1"/>
</dbReference>
<name>A0A067R0X4_ZOONE</name>
<dbReference type="Pfam" id="PF09280">
    <property type="entry name" value="XPC-binding"/>
    <property type="match status" value="1"/>
</dbReference>
<dbReference type="GO" id="GO:0006289">
    <property type="term" value="P:nucleotide-excision repair"/>
    <property type="evidence" value="ECO:0007669"/>
    <property type="project" value="UniProtKB-UniRule"/>
</dbReference>
<dbReference type="PANTHER" id="PTHR10621">
    <property type="entry name" value="UV EXCISION REPAIR PROTEIN RAD23"/>
    <property type="match status" value="1"/>
</dbReference>
<dbReference type="PROSITE" id="PS50053">
    <property type="entry name" value="UBIQUITIN_2"/>
    <property type="match status" value="1"/>
</dbReference>
<dbReference type="InterPro" id="IPR006636">
    <property type="entry name" value="STI1_HS-bd"/>
</dbReference>
<dbReference type="InterPro" id="IPR000626">
    <property type="entry name" value="Ubiquitin-like_dom"/>
</dbReference>
<dbReference type="GO" id="GO:0005829">
    <property type="term" value="C:cytosol"/>
    <property type="evidence" value="ECO:0007669"/>
    <property type="project" value="TreeGrafter"/>
</dbReference>
<keyword evidence="4 5" id="KW-0539">Nucleus</keyword>
<dbReference type="GO" id="GO:0031593">
    <property type="term" value="F:polyubiquitin modification-dependent protein binding"/>
    <property type="evidence" value="ECO:0007669"/>
    <property type="project" value="UniProtKB-UniRule"/>
</dbReference>
<accession>A0A067R0X4</accession>
<comment type="subcellular location">
    <subcellularLocation>
        <location evidence="5">Nucleus</location>
    </subcellularLocation>
    <subcellularLocation>
        <location evidence="5">Cytoplasm</location>
    </subcellularLocation>
</comment>
<dbReference type="GO" id="GO:0005654">
    <property type="term" value="C:nucleoplasm"/>
    <property type="evidence" value="ECO:0007669"/>
    <property type="project" value="TreeGrafter"/>
</dbReference>
<dbReference type="Gene3D" id="1.10.10.540">
    <property type="entry name" value="XPC-binding domain"/>
    <property type="match status" value="1"/>
</dbReference>
<feature type="domain" description="UBA" evidence="7">
    <location>
        <begin position="322"/>
        <end position="362"/>
    </location>
</feature>
<dbReference type="FunFam" id="3.10.20.90:FF:000254">
    <property type="entry name" value="UV excision repair protein Rad23"/>
    <property type="match status" value="1"/>
</dbReference>
<dbReference type="Pfam" id="PF00627">
    <property type="entry name" value="UBA"/>
    <property type="match status" value="2"/>
</dbReference>
<evidence type="ECO:0000256" key="5">
    <source>
        <dbReference type="RuleBase" id="RU367049"/>
    </source>
</evidence>
<dbReference type="FunFam" id="1.10.10.540:FF:000001">
    <property type="entry name" value="UV excision repair protein RAD23 B"/>
    <property type="match status" value="1"/>
</dbReference>
<dbReference type="GO" id="GO:0070628">
    <property type="term" value="F:proteasome binding"/>
    <property type="evidence" value="ECO:0007669"/>
    <property type="project" value="TreeGrafter"/>
</dbReference>
<sequence>MIITLKNLQQQTFKVEIDPNETVRHLKEKIEAAKGKEYPAENQRLIYAGKILADEIVLSEYNIDEKKFVVIMVAKPRSTPAPYAGPSDPTAAPEEAEEEKQQEESTVATESSETTVPSTANSPSAAQPAATNIVDAESALLMGEDYNKIVQNIMDMGYDRDQVEQALRASFNNPDRAVEYLLTGIPAQLFDDPPGSGPESDPIVQGSPTLQASGGGSEEDPLAFLRSQPQFQQMRQVIQQNPQLLNAVLQQIGQTNPALLQLISQNQEAFVRMLNEPAAPGGGIPSAGGTPASPVATVHGSAGEAGSGAGSIFAPGVIQITPQDKEAIERLKALGFPEHLVIQAYFACEKNENMAANFLLAQSLDD</sequence>
<dbReference type="CDD" id="cd01805">
    <property type="entry name" value="Ubl_Rad23"/>
    <property type="match status" value="1"/>
</dbReference>
<dbReference type="InterPro" id="IPR029071">
    <property type="entry name" value="Ubiquitin-like_domsf"/>
</dbReference>
<protein>
    <recommendedName>
        <fullName evidence="5">UV excision repair protein RAD23</fullName>
    </recommendedName>
</protein>
<evidence type="ECO:0000259" key="8">
    <source>
        <dbReference type="PROSITE" id="PS50053"/>
    </source>
</evidence>
<dbReference type="OMA" id="ENGRICC"/>
<reference evidence="9 10" key="1">
    <citation type="journal article" date="2014" name="Nat. Commun.">
        <title>Molecular traces of alternative social organization in a termite genome.</title>
        <authorList>
            <person name="Terrapon N."/>
            <person name="Li C."/>
            <person name="Robertson H.M."/>
            <person name="Ji L."/>
            <person name="Meng X."/>
            <person name="Booth W."/>
            <person name="Chen Z."/>
            <person name="Childers C.P."/>
            <person name="Glastad K.M."/>
            <person name="Gokhale K."/>
            <person name="Gowin J."/>
            <person name="Gronenberg W."/>
            <person name="Hermansen R.A."/>
            <person name="Hu H."/>
            <person name="Hunt B.G."/>
            <person name="Huylmans A.K."/>
            <person name="Khalil S.M."/>
            <person name="Mitchell R.D."/>
            <person name="Munoz-Torres M.C."/>
            <person name="Mustard J.A."/>
            <person name="Pan H."/>
            <person name="Reese J.T."/>
            <person name="Scharf M.E."/>
            <person name="Sun F."/>
            <person name="Vogel H."/>
            <person name="Xiao J."/>
            <person name="Yang W."/>
            <person name="Yang Z."/>
            <person name="Yang Z."/>
            <person name="Zhou J."/>
            <person name="Zhu J."/>
            <person name="Brent C.S."/>
            <person name="Elsik C.G."/>
            <person name="Goodisman M.A."/>
            <person name="Liberles D.A."/>
            <person name="Roe R.M."/>
            <person name="Vargo E.L."/>
            <person name="Vilcinskas A."/>
            <person name="Wang J."/>
            <person name="Bornberg-Bauer E."/>
            <person name="Korb J."/>
            <person name="Zhang G."/>
            <person name="Liebig J."/>
        </authorList>
    </citation>
    <scope>NUCLEOTIDE SEQUENCE [LARGE SCALE GENOMIC DNA]</scope>
    <source>
        <tissue evidence="9">Whole organism</tissue>
    </source>
</reference>
<comment type="function">
    <text evidence="5">Multiubiquitin chain receptor involved in modulation of proteasomal degradation. Involved in nucleotide excision repair.</text>
</comment>
<dbReference type="Pfam" id="PF00240">
    <property type="entry name" value="ubiquitin"/>
    <property type="match status" value="1"/>
</dbReference>
<dbReference type="InterPro" id="IPR015360">
    <property type="entry name" value="XPC-bd"/>
</dbReference>
<dbReference type="InParanoid" id="A0A067R0X4"/>
<dbReference type="Gene3D" id="3.10.20.90">
    <property type="entry name" value="Phosphatidylinositol 3-kinase Catalytic Subunit, Chain A, domain 1"/>
    <property type="match status" value="1"/>
</dbReference>
<dbReference type="PROSITE" id="PS50030">
    <property type="entry name" value="UBA"/>
    <property type="match status" value="2"/>
</dbReference>
<feature type="region of interest" description="Disordered" evidence="6">
    <location>
        <begin position="189"/>
        <end position="221"/>
    </location>
</feature>
<evidence type="ECO:0000256" key="1">
    <source>
        <dbReference type="ARBA" id="ARBA00022737"/>
    </source>
</evidence>
<gene>
    <name evidence="9" type="ORF">L798_10598</name>
</gene>
<evidence type="ECO:0000259" key="7">
    <source>
        <dbReference type="PROSITE" id="PS50030"/>
    </source>
</evidence>
<keyword evidence="2 5" id="KW-0227">DNA damage</keyword>
<evidence type="ECO:0000256" key="3">
    <source>
        <dbReference type="ARBA" id="ARBA00023204"/>
    </source>
</evidence>
<feature type="compositionally biased region" description="Low complexity" evidence="6">
    <location>
        <begin position="104"/>
        <end position="120"/>
    </location>
</feature>
<proteinExistence type="inferred from homology"/>